<name>A0A382IQR4_9ZZZZ</name>
<gene>
    <name evidence="2" type="ORF">METZ01_LOCUS254549</name>
</gene>
<dbReference type="AlphaFoldDB" id="A0A382IQR4"/>
<accession>A0A382IQR4</accession>
<dbReference type="EMBL" id="UINC01068809">
    <property type="protein sequence ID" value="SVC01695.1"/>
    <property type="molecule type" value="Genomic_DNA"/>
</dbReference>
<organism evidence="2">
    <name type="scientific">marine metagenome</name>
    <dbReference type="NCBI Taxonomy" id="408172"/>
    <lineage>
        <taxon>unclassified sequences</taxon>
        <taxon>metagenomes</taxon>
        <taxon>ecological metagenomes</taxon>
    </lineage>
</organism>
<proteinExistence type="predicted"/>
<keyword evidence="1" id="KW-1133">Transmembrane helix</keyword>
<evidence type="ECO:0000313" key="2">
    <source>
        <dbReference type="EMBL" id="SVC01695.1"/>
    </source>
</evidence>
<keyword evidence="1" id="KW-0472">Membrane</keyword>
<feature type="transmembrane region" description="Helical" evidence="1">
    <location>
        <begin position="32"/>
        <end position="52"/>
    </location>
</feature>
<evidence type="ECO:0000256" key="1">
    <source>
        <dbReference type="SAM" id="Phobius"/>
    </source>
</evidence>
<sequence>MPDYPSLNEEHFKEVMLDTNDFIKEQLSSTPFHVNLGLTFIGFIFLCLILTIKSVQIFKKEKHSDGSIILSVIALNKYLSSFARVYRSLTALAFYEHPKVIKIIDSQHGVSRKSN</sequence>
<protein>
    <submittedName>
        <fullName evidence="2">Uncharacterized protein</fullName>
    </submittedName>
</protein>
<keyword evidence="1" id="KW-0812">Transmembrane</keyword>
<reference evidence="2" key="1">
    <citation type="submission" date="2018-05" db="EMBL/GenBank/DDBJ databases">
        <authorList>
            <person name="Lanie J.A."/>
            <person name="Ng W.-L."/>
            <person name="Kazmierczak K.M."/>
            <person name="Andrzejewski T.M."/>
            <person name="Davidsen T.M."/>
            <person name="Wayne K.J."/>
            <person name="Tettelin H."/>
            <person name="Glass J.I."/>
            <person name="Rusch D."/>
            <person name="Podicherti R."/>
            <person name="Tsui H.-C.T."/>
            <person name="Winkler M.E."/>
        </authorList>
    </citation>
    <scope>NUCLEOTIDE SEQUENCE</scope>
</reference>